<evidence type="ECO:0000313" key="3">
    <source>
        <dbReference type="EMBL" id="MFC6006930.1"/>
    </source>
</evidence>
<evidence type="ECO:0000259" key="2">
    <source>
        <dbReference type="Pfam" id="PF08327"/>
    </source>
</evidence>
<dbReference type="EMBL" id="JBHSRD010000003">
    <property type="protein sequence ID" value="MFC6006930.1"/>
    <property type="molecule type" value="Genomic_DNA"/>
</dbReference>
<dbReference type="InterPro" id="IPR013538">
    <property type="entry name" value="ASHA1/2-like_C"/>
</dbReference>
<organism evidence="3 4">
    <name type="scientific">Angustibacter luteus</name>
    <dbReference type="NCBI Taxonomy" id="658456"/>
    <lineage>
        <taxon>Bacteria</taxon>
        <taxon>Bacillati</taxon>
        <taxon>Actinomycetota</taxon>
        <taxon>Actinomycetes</taxon>
        <taxon>Kineosporiales</taxon>
        <taxon>Kineosporiaceae</taxon>
    </lineage>
</organism>
<dbReference type="SUPFAM" id="SSF55961">
    <property type="entry name" value="Bet v1-like"/>
    <property type="match status" value="1"/>
</dbReference>
<feature type="domain" description="Activator of Hsp90 ATPase homologue 1/2-like C-terminal" evidence="2">
    <location>
        <begin position="29"/>
        <end position="137"/>
    </location>
</feature>
<comment type="caution">
    <text evidence="3">The sequence shown here is derived from an EMBL/GenBank/DDBJ whole genome shotgun (WGS) entry which is preliminary data.</text>
</comment>
<dbReference type="InterPro" id="IPR023393">
    <property type="entry name" value="START-like_dom_sf"/>
</dbReference>
<dbReference type="Pfam" id="PF08327">
    <property type="entry name" value="AHSA1"/>
    <property type="match status" value="1"/>
</dbReference>
<proteinExistence type="inferred from homology"/>
<name>A0ABW1JD46_9ACTN</name>
<dbReference type="Gene3D" id="3.30.530.20">
    <property type="match status" value="1"/>
</dbReference>
<comment type="similarity">
    <text evidence="1">Belongs to the AHA1 family.</text>
</comment>
<gene>
    <name evidence="3" type="ORF">ACFQDO_07285</name>
</gene>
<sequence length="164" mass="17989">MSQTLDGVLQAEGDGAAVRFQRDYPTGVHDLWAAITEPERVARWFDRVSGDLRPGGRVTVHFDDGPADFEVVTCEPPTVLATRWLHASSHSLVTARLTPLAPDCTRLVVEHTALTQRSAPDYAAGWHYYLDALGAALDGAPRPGWDEHFLPLLAGYRAQVTKQS</sequence>
<keyword evidence="4" id="KW-1185">Reference proteome</keyword>
<dbReference type="RefSeq" id="WP_345718394.1">
    <property type="nucleotide sequence ID" value="NZ_BAABFP010000008.1"/>
</dbReference>
<evidence type="ECO:0000313" key="4">
    <source>
        <dbReference type="Proteomes" id="UP001596189"/>
    </source>
</evidence>
<protein>
    <submittedName>
        <fullName evidence="3">SRPBCC family protein</fullName>
    </submittedName>
</protein>
<dbReference type="Proteomes" id="UP001596189">
    <property type="component" value="Unassembled WGS sequence"/>
</dbReference>
<dbReference type="CDD" id="cd08899">
    <property type="entry name" value="SRPBCC_CalC_Aha1-like_6"/>
    <property type="match status" value="1"/>
</dbReference>
<accession>A0ABW1JD46</accession>
<reference evidence="4" key="1">
    <citation type="journal article" date="2019" name="Int. J. Syst. Evol. Microbiol.">
        <title>The Global Catalogue of Microorganisms (GCM) 10K type strain sequencing project: providing services to taxonomists for standard genome sequencing and annotation.</title>
        <authorList>
            <consortium name="The Broad Institute Genomics Platform"/>
            <consortium name="The Broad Institute Genome Sequencing Center for Infectious Disease"/>
            <person name="Wu L."/>
            <person name="Ma J."/>
        </authorList>
    </citation>
    <scope>NUCLEOTIDE SEQUENCE [LARGE SCALE GENOMIC DNA]</scope>
    <source>
        <strain evidence="4">KACC 14249</strain>
    </source>
</reference>
<evidence type="ECO:0000256" key="1">
    <source>
        <dbReference type="ARBA" id="ARBA00006817"/>
    </source>
</evidence>